<evidence type="ECO:0000259" key="5">
    <source>
        <dbReference type="Pfam" id="PF24827"/>
    </source>
</evidence>
<dbReference type="HOGENOM" id="CLU_035605_3_1_9"/>
<dbReference type="EMBL" id="CP003261">
    <property type="protein sequence ID" value="AGK97745.1"/>
    <property type="molecule type" value="Genomic_DNA"/>
</dbReference>
<dbReference type="PANTHER" id="PTHR37326:SF1">
    <property type="entry name" value="BLL3975 PROTEIN"/>
    <property type="match status" value="1"/>
</dbReference>
<dbReference type="GO" id="GO:0046872">
    <property type="term" value="F:metal ion binding"/>
    <property type="evidence" value="ECO:0007669"/>
    <property type="project" value="UniProtKB-KW"/>
</dbReference>
<evidence type="ECO:0000256" key="4">
    <source>
        <dbReference type="ARBA" id="ARBA00022833"/>
    </source>
</evidence>
<keyword evidence="3" id="KW-0378">Hydrolase</keyword>
<dbReference type="Pfam" id="PF24827">
    <property type="entry name" value="AstE_AspA_cat"/>
    <property type="match status" value="1"/>
</dbReference>
<gene>
    <name evidence="6" type="ORF">Clopa_2907</name>
</gene>
<proteinExistence type="predicted"/>
<organism evidence="6 7">
    <name type="scientific">Clostridium pasteurianum BC1</name>
    <dbReference type="NCBI Taxonomy" id="86416"/>
    <lineage>
        <taxon>Bacteria</taxon>
        <taxon>Bacillati</taxon>
        <taxon>Bacillota</taxon>
        <taxon>Clostridia</taxon>
        <taxon>Eubacteriales</taxon>
        <taxon>Clostridiaceae</taxon>
        <taxon>Clostridium</taxon>
    </lineage>
</organism>
<evidence type="ECO:0000256" key="1">
    <source>
        <dbReference type="ARBA" id="ARBA00001947"/>
    </source>
</evidence>
<evidence type="ECO:0000256" key="3">
    <source>
        <dbReference type="ARBA" id="ARBA00022801"/>
    </source>
</evidence>
<protein>
    <submittedName>
        <fullName evidence="6">Putative deacylase</fullName>
    </submittedName>
</protein>
<dbReference type="PATRIC" id="fig|86416.3.peg.2893"/>
<keyword evidence="4" id="KW-0862">Zinc</keyword>
<reference evidence="6 7" key="1">
    <citation type="submission" date="2012-01" db="EMBL/GenBank/DDBJ databases">
        <title>Complete sequence of chromosome of Clostridium pasteurianum BC1.</title>
        <authorList>
            <consortium name="US DOE Joint Genome Institute"/>
            <person name="Lucas S."/>
            <person name="Han J."/>
            <person name="Lapidus A."/>
            <person name="Cheng J.-F."/>
            <person name="Goodwin L."/>
            <person name="Pitluck S."/>
            <person name="Peters L."/>
            <person name="Mikhailova N."/>
            <person name="Teshima H."/>
            <person name="Detter J.C."/>
            <person name="Han C."/>
            <person name="Tapia R."/>
            <person name="Land M."/>
            <person name="Hauser L."/>
            <person name="Kyrpides N."/>
            <person name="Ivanova N."/>
            <person name="Pagani I."/>
            <person name="Dunn J."/>
            <person name="Taghavi S."/>
            <person name="Francis A."/>
            <person name="van der Lelie D."/>
            <person name="Woyke T."/>
        </authorList>
    </citation>
    <scope>NUCLEOTIDE SEQUENCE [LARGE SCALE GENOMIC DNA]</scope>
    <source>
        <strain evidence="6 7">BC1</strain>
    </source>
</reference>
<keyword evidence="7" id="KW-1185">Reference proteome</keyword>
<name>R4KDP8_CLOPA</name>
<dbReference type="KEGG" id="cpas:Clopa_2907"/>
<evidence type="ECO:0000313" key="7">
    <source>
        <dbReference type="Proteomes" id="UP000013523"/>
    </source>
</evidence>
<dbReference type="GO" id="GO:0016788">
    <property type="term" value="F:hydrolase activity, acting on ester bonds"/>
    <property type="evidence" value="ECO:0007669"/>
    <property type="project" value="InterPro"/>
</dbReference>
<dbReference type="AlphaFoldDB" id="R4KDP8"/>
<accession>R4KDP8</accession>
<dbReference type="Gene3D" id="3.40.630.10">
    <property type="entry name" value="Zn peptidases"/>
    <property type="match status" value="1"/>
</dbReference>
<dbReference type="SUPFAM" id="SSF53187">
    <property type="entry name" value="Zn-dependent exopeptidases"/>
    <property type="match status" value="1"/>
</dbReference>
<evidence type="ECO:0000256" key="2">
    <source>
        <dbReference type="ARBA" id="ARBA00022723"/>
    </source>
</evidence>
<dbReference type="CDD" id="cd06253">
    <property type="entry name" value="M14_ASTE_ASPA-like"/>
    <property type="match status" value="1"/>
</dbReference>
<dbReference type="PANTHER" id="PTHR37326">
    <property type="entry name" value="BLL3975 PROTEIN"/>
    <property type="match status" value="1"/>
</dbReference>
<dbReference type="STRING" id="86416.Clopa_2907"/>
<evidence type="ECO:0000313" key="6">
    <source>
        <dbReference type="EMBL" id="AGK97745.1"/>
    </source>
</evidence>
<dbReference type="InterPro" id="IPR055438">
    <property type="entry name" value="AstE_AspA_cat"/>
</dbReference>
<dbReference type="InterPro" id="IPR053138">
    <property type="entry name" value="N-alpha-Ac-DABA_deacetylase"/>
</dbReference>
<keyword evidence="2" id="KW-0479">Metal-binding</keyword>
<comment type="cofactor">
    <cofactor evidence="1">
        <name>Zn(2+)</name>
        <dbReference type="ChEBI" id="CHEBI:29105"/>
    </cofactor>
</comment>
<dbReference type="Proteomes" id="UP000013523">
    <property type="component" value="Chromosome"/>
</dbReference>
<sequence length="337" mass="37499">MSKVGELMSKKVETISSMRLPVDEVLEIKRCRYTPQDTNKTNSKVLPRICIVTGTHGDELEGQYICYELSRKLQENPQYIKGIVDIYPALNPLGIDSISRGIPNFDLDMNRIFPGSDEGSIVRKVAHNIVQSLKDADLVIDIHASNIFLREIPQARINENMVENLLPLASLLNLDFLWIHPAATVLESTLCHSLNVIGTPCIVVEMGVGMRITKEYGDQFLTGIFNVMKELSIWSGDIENTSKSHKAINSMKHEVFFINSAESGIFVPSIDHCTTVNKGDKIGDILDPLEGRIKEQIIAPCNGMVFTLREYPIVYTGSLVARLIGEETAANEKGNNI</sequence>
<dbReference type="eggNOG" id="COG3608">
    <property type="taxonomic scope" value="Bacteria"/>
</dbReference>
<feature type="domain" description="Succinylglutamate desuccinylase/Aspartoacylase catalytic" evidence="5">
    <location>
        <begin position="47"/>
        <end position="230"/>
    </location>
</feature>